<dbReference type="Proteomes" id="UP001499974">
    <property type="component" value="Unassembled WGS sequence"/>
</dbReference>
<accession>A0ABP8WVL4</accession>
<evidence type="ECO:0000313" key="8">
    <source>
        <dbReference type="Proteomes" id="UP001499974"/>
    </source>
</evidence>
<dbReference type="InterPro" id="IPR007213">
    <property type="entry name" value="Ppm1/Ppm2/Tcmp"/>
</dbReference>
<dbReference type="EC" id="2.1.1.-" evidence="6"/>
<sequence length="280" mass="30171">MREGEPSRTAFGAAAYRAVHQDLDGGAIFRDPLAWRILGADREATLADAEATGRARLRVFIAARHRFAEDSLATAVERGTRQVVVLGAGLDTFAYRNPYDGTRVFEVDFPATGAWKRERLAEAGIGVPGTVTYVGVDFETDDLMSRLVEAGLDATAPAFFLWLGVVPYLSEEAVAATLRAIASVPGGEVVFDYTTPTHRLEARAQSDRTDLVARVAEVGEPLSAGLEPETLHVLLAELGFDEVEDLDRPQIRQRFLGRPGGTETGGAHLLRARAGGILTP</sequence>
<dbReference type="InterPro" id="IPR029063">
    <property type="entry name" value="SAM-dependent_MTases_sf"/>
</dbReference>
<reference evidence="8" key="1">
    <citation type="journal article" date="2019" name="Int. J. Syst. Evol. Microbiol.">
        <title>The Global Catalogue of Microorganisms (GCM) 10K type strain sequencing project: providing services to taxonomists for standard genome sequencing and annotation.</title>
        <authorList>
            <consortium name="The Broad Institute Genomics Platform"/>
            <consortium name="The Broad Institute Genome Sequencing Center for Infectious Disease"/>
            <person name="Wu L."/>
            <person name="Ma J."/>
        </authorList>
    </citation>
    <scope>NUCLEOTIDE SEQUENCE [LARGE SCALE GENOMIC DNA]</scope>
    <source>
        <strain evidence="8">JCM 18531</strain>
    </source>
</reference>
<keyword evidence="4" id="KW-0808">Transferase</keyword>
<dbReference type="Gene3D" id="3.40.50.150">
    <property type="entry name" value="Vaccinia Virus protein VP39"/>
    <property type="match status" value="1"/>
</dbReference>
<evidence type="ECO:0000313" key="7">
    <source>
        <dbReference type="EMBL" id="GAA4696272.1"/>
    </source>
</evidence>
<dbReference type="InterPro" id="IPR011610">
    <property type="entry name" value="SAM_mthyl_Trfase_ML2640-like"/>
</dbReference>
<organism evidence="7 8">
    <name type="scientific">Nocardioides conyzicola</name>
    <dbReference type="NCBI Taxonomy" id="1651781"/>
    <lineage>
        <taxon>Bacteria</taxon>
        <taxon>Bacillati</taxon>
        <taxon>Actinomycetota</taxon>
        <taxon>Actinomycetes</taxon>
        <taxon>Propionibacteriales</taxon>
        <taxon>Nocardioidaceae</taxon>
        <taxon>Nocardioides</taxon>
    </lineage>
</organism>
<evidence type="ECO:0000256" key="3">
    <source>
        <dbReference type="ARBA" id="ARBA00022603"/>
    </source>
</evidence>
<dbReference type="EMBL" id="BAABKM010000002">
    <property type="protein sequence ID" value="GAA4696272.1"/>
    <property type="molecule type" value="Genomic_DNA"/>
</dbReference>
<dbReference type="NCBIfam" id="TIGR00027">
    <property type="entry name" value="mthyl_TIGR00027"/>
    <property type="match status" value="1"/>
</dbReference>
<dbReference type="RefSeq" id="WP_345519814.1">
    <property type="nucleotide sequence ID" value="NZ_BAABKM010000002.1"/>
</dbReference>
<evidence type="ECO:0000256" key="2">
    <source>
        <dbReference type="ARBA" id="ARBA00008138"/>
    </source>
</evidence>
<gene>
    <name evidence="7" type="ORF">GCM10023349_09750</name>
</gene>
<dbReference type="SUPFAM" id="SSF53335">
    <property type="entry name" value="S-adenosyl-L-methionine-dependent methyltransferases"/>
    <property type="match status" value="1"/>
</dbReference>
<dbReference type="PANTHER" id="PTHR43619:SF2">
    <property type="entry name" value="S-ADENOSYL-L-METHIONINE-DEPENDENT METHYLTRANSFERASES SUPERFAMILY PROTEIN"/>
    <property type="match status" value="1"/>
</dbReference>
<keyword evidence="8" id="KW-1185">Reference proteome</keyword>
<keyword evidence="5 6" id="KW-0949">S-adenosyl-L-methionine</keyword>
<dbReference type="Pfam" id="PF04072">
    <property type="entry name" value="LCM"/>
    <property type="match status" value="1"/>
</dbReference>
<comment type="similarity">
    <text evidence="2 6">Belongs to the UPF0677 family.</text>
</comment>
<dbReference type="GO" id="GO:0008168">
    <property type="term" value="F:methyltransferase activity"/>
    <property type="evidence" value="ECO:0007669"/>
    <property type="project" value="UniProtKB-KW"/>
</dbReference>
<comment type="function">
    <text evidence="1 6">Exhibits S-adenosyl-L-methionine-dependent methyltransferase activity.</text>
</comment>
<dbReference type="GO" id="GO:0032259">
    <property type="term" value="P:methylation"/>
    <property type="evidence" value="ECO:0007669"/>
    <property type="project" value="UniProtKB-KW"/>
</dbReference>
<evidence type="ECO:0000256" key="6">
    <source>
        <dbReference type="RuleBase" id="RU362030"/>
    </source>
</evidence>
<evidence type="ECO:0000256" key="5">
    <source>
        <dbReference type="ARBA" id="ARBA00022691"/>
    </source>
</evidence>
<keyword evidence="3 6" id="KW-0489">Methyltransferase</keyword>
<evidence type="ECO:0000256" key="1">
    <source>
        <dbReference type="ARBA" id="ARBA00003907"/>
    </source>
</evidence>
<proteinExistence type="inferred from homology"/>
<protein>
    <recommendedName>
        <fullName evidence="6">S-adenosyl-L-methionine-dependent methyltransferase</fullName>
        <ecNumber evidence="6">2.1.1.-</ecNumber>
    </recommendedName>
</protein>
<evidence type="ECO:0000256" key="4">
    <source>
        <dbReference type="ARBA" id="ARBA00022679"/>
    </source>
</evidence>
<name>A0ABP8WVL4_9ACTN</name>
<comment type="caution">
    <text evidence="7">The sequence shown here is derived from an EMBL/GenBank/DDBJ whole genome shotgun (WGS) entry which is preliminary data.</text>
</comment>
<dbReference type="PANTHER" id="PTHR43619">
    <property type="entry name" value="S-ADENOSYL-L-METHIONINE-DEPENDENT METHYLTRANSFERASE YKTD-RELATED"/>
    <property type="match status" value="1"/>
</dbReference>